<dbReference type="Proteomes" id="UP000317093">
    <property type="component" value="Chromosome"/>
</dbReference>
<proteinExistence type="predicted"/>
<dbReference type="AlphaFoldDB" id="A0A518B9F9"/>
<evidence type="ECO:0000256" key="1">
    <source>
        <dbReference type="SAM" id="SignalP"/>
    </source>
</evidence>
<dbReference type="RefSeq" id="WP_145261237.1">
    <property type="nucleotide sequence ID" value="NZ_CP036279.1"/>
</dbReference>
<feature type="domain" description="Peptidase C-terminal archaeal/bacterial" evidence="2">
    <location>
        <begin position="162"/>
        <end position="243"/>
    </location>
</feature>
<protein>
    <recommendedName>
        <fullName evidence="2">Peptidase C-terminal archaeal/bacterial domain-containing protein</fullName>
    </recommendedName>
</protein>
<feature type="signal peptide" evidence="1">
    <location>
        <begin position="1"/>
        <end position="22"/>
    </location>
</feature>
<name>A0A518B9F9_9BACT</name>
<keyword evidence="1" id="KW-0732">Signal</keyword>
<gene>
    <name evidence="3" type="ORF">Pan216_45090</name>
</gene>
<organism evidence="3 4">
    <name type="scientific">Kolteria novifilia</name>
    <dbReference type="NCBI Taxonomy" id="2527975"/>
    <lineage>
        <taxon>Bacteria</taxon>
        <taxon>Pseudomonadati</taxon>
        <taxon>Planctomycetota</taxon>
        <taxon>Planctomycetia</taxon>
        <taxon>Kolteriales</taxon>
        <taxon>Kolteriaceae</taxon>
        <taxon>Kolteria</taxon>
    </lineage>
</organism>
<dbReference type="KEGG" id="knv:Pan216_45090"/>
<dbReference type="Gene3D" id="2.60.120.380">
    <property type="match status" value="2"/>
</dbReference>
<dbReference type="EMBL" id="CP036279">
    <property type="protein sequence ID" value="QDU63628.1"/>
    <property type="molecule type" value="Genomic_DNA"/>
</dbReference>
<keyword evidence="4" id="KW-1185">Reference proteome</keyword>
<dbReference type="Pfam" id="PF04151">
    <property type="entry name" value="PPC"/>
    <property type="match status" value="1"/>
</dbReference>
<dbReference type="InterPro" id="IPR007280">
    <property type="entry name" value="Peptidase_C_arc/bac"/>
</dbReference>
<sequence length="706" mass="76330" precursor="true">MTLPRAPLAVVSSLLLCCTSLAETKVGFRQLGTIKPVVVQRGKESPIDIRSSFTLDNAHSVFFDRPGIKTTFKEEKPKKAPRRGRASVGTPFRFHVDVPADQPTGVYEVRVATNQAVSSVSHLLVTDLPVTKELDSENGTPAAAQEVPMPTAVAGTCEKTADVDCFKFKGKKGQTITLRLYAQCIAKAVHLMGSGNQIYTMDGVLALYGPDGRAIARNQNYYGGDPFISCTLPADGEYVAEVSDARYIGNGKYVYALEISDRPVLEAVIPLGVQKGKSVDARPVGHSLGDTKTVKLAATDKTPTGWQPMAMKTARGASNHLPIRVSDHPERTATGKNTSAKSAQKIEFPCGVTGQVAEPLQAHYYSFDAKKGEYVSFELSAMELGLPFDGTMEVQDPKGKILVRADDGYQTKDAKLYFRAPADGTYLLKVRDLHDRGGKRFIYHVTAEPSGPDFEISGLYYYGMLSPGTQTAWFVNVRRLNGFTGPVTIEVDGLPKGVTMEPLTIPSTATRGAVNLQAAKDAPINASLVTLSGVATVDGPDGKKRELRRRGRVICELQTQGGGQVSQPIATQIVGVTEPLDLIEIEATPSELNLKPGDKAEITIRVKRKEGSTETVNVGMSHDYINRTLYDQLPPGVTVNKSSTRRLSSKESEGKIILDIAKTAKPIEKFPLAAIAQVSITFSINTTYASKPIYLTIAPPEEKAKK</sequence>
<accession>A0A518B9F9</accession>
<evidence type="ECO:0000313" key="4">
    <source>
        <dbReference type="Proteomes" id="UP000317093"/>
    </source>
</evidence>
<feature type="chain" id="PRO_5021943496" description="Peptidase C-terminal archaeal/bacterial domain-containing protein" evidence="1">
    <location>
        <begin position="23"/>
        <end position="706"/>
    </location>
</feature>
<reference evidence="3 4" key="1">
    <citation type="submission" date="2019-02" db="EMBL/GenBank/DDBJ databases">
        <title>Deep-cultivation of Planctomycetes and their phenomic and genomic characterization uncovers novel biology.</title>
        <authorList>
            <person name="Wiegand S."/>
            <person name="Jogler M."/>
            <person name="Boedeker C."/>
            <person name="Pinto D."/>
            <person name="Vollmers J."/>
            <person name="Rivas-Marin E."/>
            <person name="Kohn T."/>
            <person name="Peeters S.H."/>
            <person name="Heuer A."/>
            <person name="Rast P."/>
            <person name="Oberbeckmann S."/>
            <person name="Bunk B."/>
            <person name="Jeske O."/>
            <person name="Meyerdierks A."/>
            <person name="Storesund J.E."/>
            <person name="Kallscheuer N."/>
            <person name="Luecker S."/>
            <person name="Lage O.M."/>
            <person name="Pohl T."/>
            <person name="Merkel B.J."/>
            <person name="Hornburger P."/>
            <person name="Mueller R.-W."/>
            <person name="Bruemmer F."/>
            <person name="Labrenz M."/>
            <person name="Spormann A.M."/>
            <person name="Op den Camp H."/>
            <person name="Overmann J."/>
            <person name="Amann R."/>
            <person name="Jetten M.S.M."/>
            <person name="Mascher T."/>
            <person name="Medema M.H."/>
            <person name="Devos D.P."/>
            <person name="Kaster A.-K."/>
            <person name="Ovreas L."/>
            <person name="Rohde M."/>
            <person name="Galperin M.Y."/>
            <person name="Jogler C."/>
        </authorList>
    </citation>
    <scope>NUCLEOTIDE SEQUENCE [LARGE SCALE GENOMIC DNA]</scope>
    <source>
        <strain evidence="3 4">Pan216</strain>
    </source>
</reference>
<evidence type="ECO:0000259" key="2">
    <source>
        <dbReference type="Pfam" id="PF04151"/>
    </source>
</evidence>
<dbReference type="OrthoDB" id="237792at2"/>
<evidence type="ECO:0000313" key="3">
    <source>
        <dbReference type="EMBL" id="QDU63628.1"/>
    </source>
</evidence>